<name>A0A382WA04_9ZZZZ</name>
<reference evidence="11" key="1">
    <citation type="submission" date="2018-05" db="EMBL/GenBank/DDBJ databases">
        <authorList>
            <person name="Lanie J.A."/>
            <person name="Ng W.-L."/>
            <person name="Kazmierczak K.M."/>
            <person name="Andrzejewski T.M."/>
            <person name="Davidsen T.M."/>
            <person name="Wayne K.J."/>
            <person name="Tettelin H."/>
            <person name="Glass J.I."/>
            <person name="Rusch D."/>
            <person name="Podicherti R."/>
            <person name="Tsui H.-C.T."/>
            <person name="Winkler M.E."/>
        </authorList>
    </citation>
    <scope>NUCLEOTIDE SEQUENCE</scope>
</reference>
<evidence type="ECO:0000259" key="10">
    <source>
        <dbReference type="Pfam" id="PF06750"/>
    </source>
</evidence>
<feature type="transmembrane region" description="Helical" evidence="8">
    <location>
        <begin position="92"/>
        <end position="111"/>
    </location>
</feature>
<evidence type="ECO:0008006" key="12">
    <source>
        <dbReference type="Google" id="ProtNLM"/>
    </source>
</evidence>
<evidence type="ECO:0000259" key="9">
    <source>
        <dbReference type="Pfam" id="PF01478"/>
    </source>
</evidence>
<evidence type="ECO:0000256" key="2">
    <source>
        <dbReference type="ARBA" id="ARBA00005801"/>
    </source>
</evidence>
<dbReference type="InterPro" id="IPR000045">
    <property type="entry name" value="Prepilin_IV_endopep_pep"/>
</dbReference>
<evidence type="ECO:0000313" key="11">
    <source>
        <dbReference type="EMBL" id="SVD55195.1"/>
    </source>
</evidence>
<comment type="subcellular location">
    <subcellularLocation>
        <location evidence="1">Cell inner membrane</location>
        <topology evidence="1">Multi-pass membrane protein</topology>
    </subcellularLocation>
</comment>
<dbReference type="PRINTS" id="PR00864">
    <property type="entry name" value="PREPILNPTASE"/>
</dbReference>
<dbReference type="GO" id="GO:0005886">
    <property type="term" value="C:plasma membrane"/>
    <property type="evidence" value="ECO:0007669"/>
    <property type="project" value="UniProtKB-SubCell"/>
</dbReference>
<dbReference type="InterPro" id="IPR014032">
    <property type="entry name" value="Peptidase_A24A_bac"/>
</dbReference>
<protein>
    <recommendedName>
        <fullName evidence="12">Prepilin peptidase</fullName>
    </recommendedName>
</protein>
<feature type="transmembrane region" description="Helical" evidence="8">
    <location>
        <begin position="148"/>
        <end position="169"/>
    </location>
</feature>
<organism evidence="11">
    <name type="scientific">marine metagenome</name>
    <dbReference type="NCBI Taxonomy" id="408172"/>
    <lineage>
        <taxon>unclassified sequences</taxon>
        <taxon>metagenomes</taxon>
        <taxon>ecological metagenomes</taxon>
    </lineage>
</organism>
<evidence type="ECO:0000256" key="8">
    <source>
        <dbReference type="SAM" id="Phobius"/>
    </source>
</evidence>
<dbReference type="Pfam" id="PF01478">
    <property type="entry name" value="Peptidase_A24"/>
    <property type="match status" value="1"/>
</dbReference>
<evidence type="ECO:0000256" key="5">
    <source>
        <dbReference type="ARBA" id="ARBA00022692"/>
    </source>
</evidence>
<evidence type="ECO:0000256" key="1">
    <source>
        <dbReference type="ARBA" id="ARBA00004429"/>
    </source>
</evidence>
<keyword evidence="3" id="KW-1003">Cell membrane</keyword>
<comment type="similarity">
    <text evidence="2">Belongs to the peptidase A24 family.</text>
</comment>
<feature type="domain" description="Prepilin peptidase A24 N-terminal" evidence="10">
    <location>
        <begin position="7"/>
        <end position="90"/>
    </location>
</feature>
<dbReference type="PANTHER" id="PTHR30487">
    <property type="entry name" value="TYPE 4 PREPILIN-LIKE PROTEINS LEADER PEPTIDE-PROCESSING ENZYME"/>
    <property type="match status" value="1"/>
</dbReference>
<dbReference type="Pfam" id="PF06750">
    <property type="entry name" value="A24_N_bact"/>
    <property type="match status" value="1"/>
</dbReference>
<dbReference type="GO" id="GO:0006465">
    <property type="term" value="P:signal peptide processing"/>
    <property type="evidence" value="ECO:0007669"/>
    <property type="project" value="TreeGrafter"/>
</dbReference>
<dbReference type="InterPro" id="IPR010627">
    <property type="entry name" value="Prepilin_pept_A24_N"/>
</dbReference>
<feature type="domain" description="Prepilin type IV endopeptidase peptidase" evidence="9">
    <location>
        <begin position="100"/>
        <end position="209"/>
    </location>
</feature>
<keyword evidence="4" id="KW-0997">Cell inner membrane</keyword>
<keyword evidence="6 8" id="KW-1133">Transmembrane helix</keyword>
<dbReference type="EMBL" id="UINC01157936">
    <property type="protein sequence ID" value="SVD55195.1"/>
    <property type="molecule type" value="Genomic_DNA"/>
</dbReference>
<evidence type="ECO:0000256" key="3">
    <source>
        <dbReference type="ARBA" id="ARBA00022475"/>
    </source>
</evidence>
<sequence length="238" mass="25890">MLIIAALFGAVIGSFLNVCIYRIPEERSILKPGSSCPKCRNRIRIYDNIPVFSFLLLKGKCRSCDQIISPRYPMVELLTAGFTSAAAAKFGITPLGGIYLILIYVLIVITVIDLDHMIIPDRLVGLGLITGIVAIVVGVIEIEWQDAFFGAFLYGGFLYVVAQVGKIIFQREAMGMGDVKLGIMMGLFLGWKMSIMSLYISFLVASAVGLTAIITSRLSKGDRIPFGPFLAVGTVLVI</sequence>
<evidence type="ECO:0000256" key="4">
    <source>
        <dbReference type="ARBA" id="ARBA00022519"/>
    </source>
</evidence>
<dbReference type="GO" id="GO:0004190">
    <property type="term" value="F:aspartic-type endopeptidase activity"/>
    <property type="evidence" value="ECO:0007669"/>
    <property type="project" value="InterPro"/>
</dbReference>
<accession>A0A382WA04</accession>
<gene>
    <name evidence="11" type="ORF">METZ01_LOCUS408049</name>
</gene>
<evidence type="ECO:0000256" key="7">
    <source>
        <dbReference type="ARBA" id="ARBA00023136"/>
    </source>
</evidence>
<dbReference type="AlphaFoldDB" id="A0A382WA04"/>
<dbReference type="PANTHER" id="PTHR30487:SF0">
    <property type="entry name" value="PREPILIN LEADER PEPTIDASE_N-METHYLTRANSFERASE-RELATED"/>
    <property type="match status" value="1"/>
</dbReference>
<keyword evidence="7 8" id="KW-0472">Membrane</keyword>
<feature type="non-terminal residue" evidence="11">
    <location>
        <position position="238"/>
    </location>
</feature>
<feature type="transmembrane region" description="Helical" evidence="8">
    <location>
        <begin position="181"/>
        <end position="214"/>
    </location>
</feature>
<dbReference type="Gene3D" id="1.20.120.1220">
    <property type="match status" value="1"/>
</dbReference>
<keyword evidence="5 8" id="KW-0812">Transmembrane</keyword>
<feature type="transmembrane region" description="Helical" evidence="8">
    <location>
        <begin position="123"/>
        <end position="142"/>
    </location>
</feature>
<evidence type="ECO:0000256" key="6">
    <source>
        <dbReference type="ARBA" id="ARBA00022989"/>
    </source>
</evidence>
<dbReference type="InterPro" id="IPR050882">
    <property type="entry name" value="Prepilin_peptidase/N-MTase"/>
</dbReference>
<proteinExistence type="inferred from homology"/>